<organism evidence="2 3">
    <name type="scientific">Didymodactylos carnosus</name>
    <dbReference type="NCBI Taxonomy" id="1234261"/>
    <lineage>
        <taxon>Eukaryota</taxon>
        <taxon>Metazoa</taxon>
        <taxon>Spiralia</taxon>
        <taxon>Gnathifera</taxon>
        <taxon>Rotifera</taxon>
        <taxon>Eurotatoria</taxon>
        <taxon>Bdelloidea</taxon>
        <taxon>Philodinida</taxon>
        <taxon>Philodinidae</taxon>
        <taxon>Didymodactylos</taxon>
    </lineage>
</organism>
<dbReference type="GO" id="GO:0050772">
    <property type="term" value="P:positive regulation of axonogenesis"/>
    <property type="evidence" value="ECO:0007669"/>
    <property type="project" value="TreeGrafter"/>
</dbReference>
<feature type="non-terminal residue" evidence="2">
    <location>
        <position position="295"/>
    </location>
</feature>
<feature type="domain" description="IPT/TIG" evidence="1">
    <location>
        <begin position="155"/>
        <end position="248"/>
    </location>
</feature>
<dbReference type="GO" id="GO:0002116">
    <property type="term" value="C:semaphorin receptor complex"/>
    <property type="evidence" value="ECO:0007669"/>
    <property type="project" value="TreeGrafter"/>
</dbReference>
<proteinExistence type="predicted"/>
<feature type="non-terminal residue" evidence="2">
    <location>
        <position position="1"/>
    </location>
</feature>
<dbReference type="SUPFAM" id="SSF81296">
    <property type="entry name" value="E set domains"/>
    <property type="match status" value="1"/>
</dbReference>
<sequence length="295" mass="33283">NKLEEQQLIVTEITLADIPCQIMRTDLQPIVQCFSGPSEYSRRGLVVVRLNSNITLVSKQSIVYSDPQIIDVKPSLSFQSGGILLHVYGNHLNIGSSQDLYINGDKLCPIQEKSEHLLTCLTPQLKSNRTYSIQIKFDNGTTTIVKYDAIKITPDPQIIDIDPTVSFTSGGRLITVRGVFFSSVQSIIVEFRVLNWSAKLMIPRNDIIVDSNNNVELFRFRTISLPISTLLLNDSVSNHYWSQSSSYDVTVNIYFDSTVIYNHLITFTYLPDVQLNISAYPPVLQYTGEELKIQV</sequence>
<dbReference type="InterPro" id="IPR013783">
    <property type="entry name" value="Ig-like_fold"/>
</dbReference>
<evidence type="ECO:0000313" key="2">
    <source>
        <dbReference type="EMBL" id="CAF4445994.1"/>
    </source>
</evidence>
<reference evidence="2" key="1">
    <citation type="submission" date="2021-02" db="EMBL/GenBank/DDBJ databases">
        <authorList>
            <person name="Nowell W R."/>
        </authorList>
    </citation>
    <scope>NUCLEOTIDE SEQUENCE</scope>
</reference>
<dbReference type="EMBL" id="CAJOBA010081973">
    <property type="protein sequence ID" value="CAF4445994.1"/>
    <property type="molecule type" value="Genomic_DNA"/>
</dbReference>
<dbReference type="Pfam" id="PF01833">
    <property type="entry name" value="TIG"/>
    <property type="match status" value="1"/>
</dbReference>
<gene>
    <name evidence="2" type="ORF">TMI583_LOCUS45600</name>
</gene>
<dbReference type="InterPro" id="IPR002909">
    <property type="entry name" value="IPT_dom"/>
</dbReference>
<evidence type="ECO:0000259" key="1">
    <source>
        <dbReference type="SMART" id="SM00429"/>
    </source>
</evidence>
<dbReference type="InterPro" id="IPR014756">
    <property type="entry name" value="Ig_E-set"/>
</dbReference>
<dbReference type="GO" id="GO:0005886">
    <property type="term" value="C:plasma membrane"/>
    <property type="evidence" value="ECO:0007669"/>
    <property type="project" value="TreeGrafter"/>
</dbReference>
<dbReference type="GO" id="GO:0008360">
    <property type="term" value="P:regulation of cell shape"/>
    <property type="evidence" value="ECO:0007669"/>
    <property type="project" value="TreeGrafter"/>
</dbReference>
<dbReference type="SMART" id="SM00429">
    <property type="entry name" value="IPT"/>
    <property type="match status" value="2"/>
</dbReference>
<comment type="caution">
    <text evidence="2">The sequence shown here is derived from an EMBL/GenBank/DDBJ whole genome shotgun (WGS) entry which is preliminary data.</text>
</comment>
<dbReference type="Proteomes" id="UP000682733">
    <property type="component" value="Unassembled WGS sequence"/>
</dbReference>
<accession>A0A8S2WCV8</accession>
<dbReference type="GO" id="GO:0017154">
    <property type="term" value="F:semaphorin receptor activity"/>
    <property type="evidence" value="ECO:0007669"/>
    <property type="project" value="InterPro"/>
</dbReference>
<dbReference type="GO" id="GO:0007162">
    <property type="term" value="P:negative regulation of cell adhesion"/>
    <property type="evidence" value="ECO:0007669"/>
    <property type="project" value="TreeGrafter"/>
</dbReference>
<feature type="domain" description="IPT/TIG" evidence="1">
    <location>
        <begin position="66"/>
        <end position="150"/>
    </location>
</feature>
<dbReference type="PANTHER" id="PTHR22625">
    <property type="entry name" value="PLEXIN"/>
    <property type="match status" value="1"/>
</dbReference>
<name>A0A8S2WCV8_9BILA</name>
<dbReference type="AlphaFoldDB" id="A0A8S2WCV8"/>
<protein>
    <recommendedName>
        <fullName evidence="1">IPT/TIG domain-containing protein</fullName>
    </recommendedName>
</protein>
<dbReference type="GO" id="GO:0030334">
    <property type="term" value="P:regulation of cell migration"/>
    <property type="evidence" value="ECO:0007669"/>
    <property type="project" value="TreeGrafter"/>
</dbReference>
<dbReference type="Gene3D" id="2.60.40.10">
    <property type="entry name" value="Immunoglobulins"/>
    <property type="match status" value="1"/>
</dbReference>
<dbReference type="PANTHER" id="PTHR22625:SF44">
    <property type="entry name" value="PLEXIN-B"/>
    <property type="match status" value="1"/>
</dbReference>
<dbReference type="InterPro" id="IPR031148">
    <property type="entry name" value="Plexin"/>
</dbReference>
<evidence type="ECO:0000313" key="3">
    <source>
        <dbReference type="Proteomes" id="UP000682733"/>
    </source>
</evidence>